<dbReference type="RefSeq" id="WP_013008730.1">
    <property type="nucleotide sequence ID" value="NC_013939.1"/>
</dbReference>
<gene>
    <name evidence="2" type="ordered locus">DEFDS_2035</name>
</gene>
<keyword evidence="1" id="KW-1133">Transmembrane helix</keyword>
<dbReference type="PANTHER" id="PTHR34351">
    <property type="entry name" value="SLR1927 PROTEIN-RELATED"/>
    <property type="match status" value="1"/>
</dbReference>
<proteinExistence type="predicted"/>
<evidence type="ECO:0000313" key="3">
    <source>
        <dbReference type="Proteomes" id="UP000001520"/>
    </source>
</evidence>
<dbReference type="eggNOG" id="COG1721">
    <property type="taxonomic scope" value="Bacteria"/>
</dbReference>
<dbReference type="PANTHER" id="PTHR34351:SF1">
    <property type="entry name" value="SLR1927 PROTEIN"/>
    <property type="match status" value="1"/>
</dbReference>
<dbReference type="HOGENOM" id="CLU_054568_1_0_0"/>
<keyword evidence="3" id="KW-1185">Reference proteome</keyword>
<dbReference type="AlphaFoldDB" id="D3P9U5"/>
<keyword evidence="1" id="KW-0472">Membrane</keyword>
<dbReference type="OrthoDB" id="9778037at2"/>
<dbReference type="EMBL" id="AP011529">
    <property type="protein sequence ID" value="BAI81485.1"/>
    <property type="molecule type" value="Genomic_DNA"/>
</dbReference>
<reference evidence="2 3" key="1">
    <citation type="journal article" date="2010" name="DNA Res.">
        <title>Bacterial lifestyle in a deep-sea hydrothermal vent chimney revealed by the genome sequence of the thermophilic bacterium Deferribacter desulfuricans SSM1.</title>
        <authorList>
            <person name="Takaki Y."/>
            <person name="Shimamura S."/>
            <person name="Nakagawa S."/>
            <person name="Fukuhara Y."/>
            <person name="Horikawa H."/>
            <person name="Ankai A."/>
            <person name="Harada T."/>
            <person name="Hosoyama A."/>
            <person name="Oguchi A."/>
            <person name="Fukui S."/>
            <person name="Fujita N."/>
            <person name="Takami H."/>
            <person name="Takai K."/>
        </authorList>
    </citation>
    <scope>NUCLEOTIDE SEQUENCE [LARGE SCALE GENOMIC DNA]</scope>
    <source>
        <strain evidence="3">DSM 14783 / JCM 11476 / NBRC 101012 / SSM1</strain>
    </source>
</reference>
<dbReference type="Proteomes" id="UP000001520">
    <property type="component" value="Chromosome"/>
</dbReference>
<organism evidence="2 3">
    <name type="scientific">Deferribacter desulfuricans (strain DSM 14783 / JCM 11476 / NBRC 101012 / SSM1)</name>
    <dbReference type="NCBI Taxonomy" id="639282"/>
    <lineage>
        <taxon>Bacteria</taxon>
        <taxon>Pseudomonadati</taxon>
        <taxon>Deferribacterota</taxon>
        <taxon>Deferribacteres</taxon>
        <taxon>Deferribacterales</taxon>
        <taxon>Deferribacteraceae</taxon>
        <taxon>Deferribacter</taxon>
    </lineage>
</organism>
<evidence type="ECO:0000313" key="2">
    <source>
        <dbReference type="EMBL" id="BAI81485.1"/>
    </source>
</evidence>
<accession>D3P9U5</accession>
<evidence type="ECO:0000256" key="1">
    <source>
        <dbReference type="SAM" id="Phobius"/>
    </source>
</evidence>
<name>D3P9U5_DEFDS</name>
<sequence>MSVIKFTKAGWIYIILTILMGFSAINTNNNLVFITVSLMLAVMGVSGFYGRSNIEKLSFDFSFENEIYARKKTNITVFVTNRKKKLISSLLSIEVLGERGVIDFISPRETKNFKISKSFENRGVVSIDKIVVSSTYPFNFFIRRKVYHIKEDFIVFPELIKTNISFSGKNEIDNADLSGIDEAKNQEEISNIRRYNNDPLNKIFWKHFAKDGNLYVKEFSSSDESYSYLSFDELSKKFNTEMAIKVATTIIYEMNTWRKPFIFELDGERFNILRSTEKLEALKRLALYGKD</sequence>
<protein>
    <submittedName>
        <fullName evidence="2">Uncharacterized protein</fullName>
    </submittedName>
</protein>
<feature type="transmembrane region" description="Helical" evidence="1">
    <location>
        <begin position="31"/>
        <end position="49"/>
    </location>
</feature>
<dbReference type="KEGG" id="ddf:DEFDS_2035"/>
<keyword evidence="1" id="KW-0812">Transmembrane</keyword>
<feature type="transmembrane region" description="Helical" evidence="1">
    <location>
        <begin position="9"/>
        <end position="25"/>
    </location>
</feature>
<dbReference type="STRING" id="639282.DEFDS_2035"/>